<dbReference type="InterPro" id="IPR011010">
    <property type="entry name" value="DNA_brk_join_enz"/>
</dbReference>
<dbReference type="InterPro" id="IPR002104">
    <property type="entry name" value="Integrase_catalytic"/>
</dbReference>
<dbReference type="EMBL" id="JAFBEC010000009">
    <property type="protein sequence ID" value="MBM7633989.1"/>
    <property type="molecule type" value="Genomic_DNA"/>
</dbReference>
<evidence type="ECO:0000256" key="4">
    <source>
        <dbReference type="SAM" id="Coils"/>
    </source>
</evidence>
<keyword evidence="4" id="KW-0175">Coiled coil</keyword>
<evidence type="ECO:0000256" key="3">
    <source>
        <dbReference type="ARBA" id="ARBA00023172"/>
    </source>
</evidence>
<dbReference type="CDD" id="cd00397">
    <property type="entry name" value="DNA_BRE_C"/>
    <property type="match status" value="1"/>
</dbReference>
<keyword evidence="2" id="KW-0238">DNA-binding</keyword>
<dbReference type="SUPFAM" id="SSF56349">
    <property type="entry name" value="DNA breaking-rejoining enzymes"/>
    <property type="match status" value="1"/>
</dbReference>
<sequence length="449" mass="53506">MGNYQYYYCPKGIESRYELLVFNGEREPFLPLTDHYHDCIGRIDKSSALSYLKCLLPFFSWLDNYSNYQGKRANWNDPPEPIRVAVEDYLMNEMDCKVREKDTFRLVNRTSKSPNTVNRFLSALKSFYKSLIRLKQYNYSNPLIDSYSILDEYKSQTEGARKDKPRMPSEAGTEDATPYRRLTDSYFKLINEEWQPEIIDDPYLPSQVYQAGKKANWSLRELVIARMLFETGARASEVIELTIGDYRSRKNFQEVSAFNKGSHGKRVKFLRFSKDTVKLLMRYINNERVKYDELQRTFNSLPNDAPIFLTELGTPFSYEAWYYHWSRAIEECEIKLNPHKTRHWFVTTRLREIYNTSKTEAEIKQRTNELIKYIKWKNADTIKVYEHYFDEEKHREAHDQLLENMAKLEKEYIEQTKHNRKKTPTLTVIESNKDIEIESELQEFLDGLE</sequence>
<dbReference type="InterPro" id="IPR050090">
    <property type="entry name" value="Tyrosine_recombinase_XerCD"/>
</dbReference>
<evidence type="ECO:0000259" key="5">
    <source>
        <dbReference type="PROSITE" id="PS51898"/>
    </source>
</evidence>
<comment type="caution">
    <text evidence="6">The sequence shown here is derived from an EMBL/GenBank/DDBJ whole genome shotgun (WGS) entry which is preliminary data.</text>
</comment>
<feature type="coiled-coil region" evidence="4">
    <location>
        <begin position="391"/>
        <end position="418"/>
    </location>
</feature>
<comment type="similarity">
    <text evidence="1">Belongs to the 'phage' integrase family.</text>
</comment>
<protein>
    <submittedName>
        <fullName evidence="6">Integrase</fullName>
    </submittedName>
</protein>
<accession>A0ABS2PF83</accession>
<keyword evidence="7" id="KW-1185">Reference proteome</keyword>
<name>A0ABS2PF83_9BACL</name>
<evidence type="ECO:0000313" key="6">
    <source>
        <dbReference type="EMBL" id="MBM7633989.1"/>
    </source>
</evidence>
<dbReference type="Proteomes" id="UP000741863">
    <property type="component" value="Unassembled WGS sequence"/>
</dbReference>
<dbReference type="Pfam" id="PF00589">
    <property type="entry name" value="Phage_integrase"/>
    <property type="match status" value="1"/>
</dbReference>
<reference evidence="6 7" key="1">
    <citation type="submission" date="2021-01" db="EMBL/GenBank/DDBJ databases">
        <title>Genomic Encyclopedia of Type Strains, Phase IV (KMG-IV): sequencing the most valuable type-strain genomes for metagenomic binning, comparative biology and taxonomic classification.</title>
        <authorList>
            <person name="Goeker M."/>
        </authorList>
    </citation>
    <scope>NUCLEOTIDE SEQUENCE [LARGE SCALE GENOMIC DNA]</scope>
    <source>
        <strain evidence="6 7">DSM 25540</strain>
    </source>
</reference>
<dbReference type="PROSITE" id="PS51898">
    <property type="entry name" value="TYR_RECOMBINASE"/>
    <property type="match status" value="1"/>
</dbReference>
<dbReference type="Gene3D" id="1.10.443.10">
    <property type="entry name" value="Intergrase catalytic core"/>
    <property type="match status" value="1"/>
</dbReference>
<keyword evidence="3" id="KW-0233">DNA recombination</keyword>
<dbReference type="InterPro" id="IPR013762">
    <property type="entry name" value="Integrase-like_cat_sf"/>
</dbReference>
<evidence type="ECO:0000256" key="2">
    <source>
        <dbReference type="ARBA" id="ARBA00023125"/>
    </source>
</evidence>
<evidence type="ECO:0000256" key="1">
    <source>
        <dbReference type="ARBA" id="ARBA00008857"/>
    </source>
</evidence>
<gene>
    <name evidence="6" type="ORF">JOD17_003089</name>
</gene>
<organism evidence="6 7">
    <name type="scientific">Geomicrobium sediminis</name>
    <dbReference type="NCBI Taxonomy" id="1347788"/>
    <lineage>
        <taxon>Bacteria</taxon>
        <taxon>Bacillati</taxon>
        <taxon>Bacillota</taxon>
        <taxon>Bacilli</taxon>
        <taxon>Bacillales</taxon>
        <taxon>Geomicrobium</taxon>
    </lineage>
</organism>
<feature type="domain" description="Tyr recombinase" evidence="5">
    <location>
        <begin position="198"/>
        <end position="399"/>
    </location>
</feature>
<dbReference type="PANTHER" id="PTHR30349:SF41">
    <property type="entry name" value="INTEGRASE_RECOMBINASE PROTEIN MJ0367-RELATED"/>
    <property type="match status" value="1"/>
</dbReference>
<dbReference type="PANTHER" id="PTHR30349">
    <property type="entry name" value="PHAGE INTEGRASE-RELATED"/>
    <property type="match status" value="1"/>
</dbReference>
<dbReference type="RefSeq" id="WP_204698733.1">
    <property type="nucleotide sequence ID" value="NZ_JAFBEC010000009.1"/>
</dbReference>
<proteinExistence type="inferred from homology"/>
<evidence type="ECO:0000313" key="7">
    <source>
        <dbReference type="Proteomes" id="UP000741863"/>
    </source>
</evidence>